<gene>
    <name evidence="1" type="ORF">CLOSTMETH_02714</name>
</gene>
<protein>
    <submittedName>
        <fullName evidence="1">Uncharacterized protein</fullName>
    </submittedName>
</protein>
<dbReference type="HOGENOM" id="CLU_2914369_0_0_9"/>
<name>C0EFS2_9FIRM</name>
<dbReference type="EMBL" id="ACEC01000093">
    <property type="protein sequence ID" value="EEG29701.1"/>
    <property type="molecule type" value="Genomic_DNA"/>
</dbReference>
<evidence type="ECO:0000313" key="1">
    <source>
        <dbReference type="EMBL" id="EEG29701.1"/>
    </source>
</evidence>
<organism evidence="1 2">
    <name type="scientific">[Clostridium] methylpentosum DSM 5476</name>
    <dbReference type="NCBI Taxonomy" id="537013"/>
    <lineage>
        <taxon>Bacteria</taxon>
        <taxon>Bacillati</taxon>
        <taxon>Bacillota</taxon>
        <taxon>Clostridia</taxon>
        <taxon>Eubacteriales</taxon>
        <taxon>Oscillospiraceae</taxon>
        <taxon>Oscillospiraceae incertae sedis</taxon>
    </lineage>
</organism>
<proteinExistence type="predicted"/>
<dbReference type="AlphaFoldDB" id="C0EFS2"/>
<comment type="caution">
    <text evidence="1">The sequence shown here is derived from an EMBL/GenBank/DDBJ whole genome shotgun (WGS) entry which is preliminary data.</text>
</comment>
<reference evidence="1 2" key="2">
    <citation type="submission" date="2009-02" db="EMBL/GenBank/DDBJ databases">
        <title>Draft genome sequence of Clostridium methylpentosum (DSM 5476).</title>
        <authorList>
            <person name="Sudarsanam P."/>
            <person name="Ley R."/>
            <person name="Guruge J."/>
            <person name="Turnbaugh P.J."/>
            <person name="Mahowald M."/>
            <person name="Liep D."/>
            <person name="Gordon J."/>
        </authorList>
    </citation>
    <scope>NUCLEOTIDE SEQUENCE [LARGE SCALE GENOMIC DNA]</scope>
    <source>
        <strain evidence="1 2">DSM 5476</strain>
    </source>
</reference>
<keyword evidence="2" id="KW-1185">Reference proteome</keyword>
<reference evidence="1 2" key="1">
    <citation type="submission" date="2009-01" db="EMBL/GenBank/DDBJ databases">
        <authorList>
            <person name="Fulton L."/>
            <person name="Clifton S."/>
            <person name="Fulton B."/>
            <person name="Xu J."/>
            <person name="Minx P."/>
            <person name="Pepin K.H."/>
            <person name="Johnson M."/>
            <person name="Bhonagiri V."/>
            <person name="Nash W.E."/>
            <person name="Mardis E.R."/>
            <person name="Wilson R.K."/>
        </authorList>
    </citation>
    <scope>NUCLEOTIDE SEQUENCE [LARGE SCALE GENOMIC DNA]</scope>
    <source>
        <strain evidence="1 2">DSM 5476</strain>
    </source>
</reference>
<evidence type="ECO:0000313" key="2">
    <source>
        <dbReference type="Proteomes" id="UP000003340"/>
    </source>
</evidence>
<sequence>MLNLIKKTKTLFIDFCVKFQLIKRNEAVVSKPCYPVSDALWLGFNQITWFGAFDRIRSGFS</sequence>
<dbReference type="Proteomes" id="UP000003340">
    <property type="component" value="Unassembled WGS sequence"/>
</dbReference>
<accession>C0EFS2</accession>